<accession>A0A1M5FMS1</accession>
<name>A0A1M5FMS1_9FLAO</name>
<sequence length="176" mass="20483">MKIKIIVSFLIVFSLLASCKKDIAKEPAHLIEKAKMVDIMYDLSLIGAMRNQNSALLDSFKNNSNQYIYKKYKIDSIQFVQSNIYYAADYKEYKKMYEQVKSRLEKNKSLTEVAIKVEKKNAILLEKKNKKLKLKKEADSIKKAKLKVAKEKDSLIKDSIRRKKVTVSNKKPKKEL</sequence>
<dbReference type="Pfam" id="PF14129">
    <property type="entry name" value="DUF4296"/>
    <property type="match status" value="1"/>
</dbReference>
<feature type="domain" description="DUF4296" evidence="2">
    <location>
        <begin position="27"/>
        <end position="108"/>
    </location>
</feature>
<organism evidence="3 4">
    <name type="scientific">Flavobacterium fluvii</name>
    <dbReference type="NCBI Taxonomy" id="468056"/>
    <lineage>
        <taxon>Bacteria</taxon>
        <taxon>Pseudomonadati</taxon>
        <taxon>Bacteroidota</taxon>
        <taxon>Flavobacteriia</taxon>
        <taxon>Flavobacteriales</taxon>
        <taxon>Flavobacteriaceae</taxon>
        <taxon>Flavobacterium</taxon>
    </lineage>
</organism>
<evidence type="ECO:0000313" key="4">
    <source>
        <dbReference type="Proteomes" id="UP000184516"/>
    </source>
</evidence>
<feature type="coiled-coil region" evidence="1">
    <location>
        <begin position="115"/>
        <end position="144"/>
    </location>
</feature>
<dbReference type="OrthoDB" id="1525222at2"/>
<reference evidence="4" key="1">
    <citation type="submission" date="2016-11" db="EMBL/GenBank/DDBJ databases">
        <authorList>
            <person name="Varghese N."/>
            <person name="Submissions S."/>
        </authorList>
    </citation>
    <scope>NUCLEOTIDE SEQUENCE [LARGE SCALE GENOMIC DNA]</scope>
    <source>
        <strain evidence="4">DSM 19978</strain>
    </source>
</reference>
<evidence type="ECO:0000256" key="1">
    <source>
        <dbReference type="SAM" id="Coils"/>
    </source>
</evidence>
<dbReference type="InterPro" id="IPR025381">
    <property type="entry name" value="DUF4296"/>
</dbReference>
<keyword evidence="4" id="KW-1185">Reference proteome</keyword>
<dbReference type="STRING" id="468056.SAMN05443549_101858"/>
<proteinExistence type="predicted"/>
<evidence type="ECO:0000313" key="3">
    <source>
        <dbReference type="EMBL" id="SHF92820.1"/>
    </source>
</evidence>
<keyword evidence="1" id="KW-0175">Coiled coil</keyword>
<dbReference type="EMBL" id="FQWB01000001">
    <property type="protein sequence ID" value="SHF92820.1"/>
    <property type="molecule type" value="Genomic_DNA"/>
</dbReference>
<dbReference type="PROSITE" id="PS51257">
    <property type="entry name" value="PROKAR_LIPOPROTEIN"/>
    <property type="match status" value="1"/>
</dbReference>
<dbReference type="RefSeq" id="WP_141226076.1">
    <property type="nucleotide sequence ID" value="NZ_FQWB01000001.1"/>
</dbReference>
<protein>
    <recommendedName>
        <fullName evidence="2">DUF4296 domain-containing protein</fullName>
    </recommendedName>
</protein>
<gene>
    <name evidence="3" type="ORF">SAMN05443549_101858</name>
</gene>
<dbReference type="AlphaFoldDB" id="A0A1M5FMS1"/>
<evidence type="ECO:0000259" key="2">
    <source>
        <dbReference type="Pfam" id="PF14129"/>
    </source>
</evidence>
<dbReference type="Proteomes" id="UP000184516">
    <property type="component" value="Unassembled WGS sequence"/>
</dbReference>